<feature type="transmembrane region" description="Helical" evidence="2">
    <location>
        <begin position="459"/>
        <end position="481"/>
    </location>
</feature>
<feature type="transmembrane region" description="Helical" evidence="2">
    <location>
        <begin position="535"/>
        <end position="554"/>
    </location>
</feature>
<proteinExistence type="predicted"/>
<dbReference type="Gene3D" id="3.30.70.1430">
    <property type="entry name" value="Multidrug efflux transporter AcrB pore domain"/>
    <property type="match status" value="2"/>
</dbReference>
<dbReference type="InterPro" id="IPR027463">
    <property type="entry name" value="AcrB_DN_DC_subdom"/>
</dbReference>
<feature type="transmembrane region" description="Helical" evidence="2">
    <location>
        <begin position="431"/>
        <end position="453"/>
    </location>
</feature>
<dbReference type="GO" id="GO:0005886">
    <property type="term" value="C:plasma membrane"/>
    <property type="evidence" value="ECO:0007669"/>
    <property type="project" value="TreeGrafter"/>
</dbReference>
<protein>
    <submittedName>
        <fullName evidence="3">Nodulation protein NolG</fullName>
    </submittedName>
</protein>
<dbReference type="Pfam" id="PF00873">
    <property type="entry name" value="ACR_tran"/>
    <property type="match status" value="1"/>
</dbReference>
<evidence type="ECO:0000256" key="2">
    <source>
        <dbReference type="SAM" id="Phobius"/>
    </source>
</evidence>
<feature type="transmembrane region" description="Helical" evidence="2">
    <location>
        <begin position="12"/>
        <end position="30"/>
    </location>
</feature>
<reference evidence="3" key="1">
    <citation type="submission" date="2019-06" db="EMBL/GenBank/DDBJ databases">
        <authorList>
            <person name="Le Quere A."/>
            <person name="Colella S."/>
        </authorList>
    </citation>
    <scope>NUCLEOTIDE SEQUENCE</scope>
    <source>
        <strain evidence="3">EmedicaeMD41</strain>
    </source>
</reference>
<keyword evidence="2" id="KW-0472">Membrane</keyword>
<dbReference type="SUPFAM" id="SSF82714">
    <property type="entry name" value="Multidrug efflux transporter AcrB TolC docking domain, DN and DC subdomains"/>
    <property type="match status" value="2"/>
</dbReference>
<feature type="transmembrane region" description="Helical" evidence="2">
    <location>
        <begin position="862"/>
        <end position="882"/>
    </location>
</feature>
<feature type="compositionally biased region" description="Polar residues" evidence="1">
    <location>
        <begin position="1032"/>
        <end position="1041"/>
    </location>
</feature>
<dbReference type="Gene3D" id="3.30.70.1320">
    <property type="entry name" value="Multidrug efflux transporter AcrB pore domain like"/>
    <property type="match status" value="1"/>
</dbReference>
<organism evidence="3">
    <name type="scientific">Sinorhizobium medicae</name>
    <dbReference type="NCBI Taxonomy" id="110321"/>
    <lineage>
        <taxon>Bacteria</taxon>
        <taxon>Pseudomonadati</taxon>
        <taxon>Pseudomonadota</taxon>
        <taxon>Alphaproteobacteria</taxon>
        <taxon>Hyphomicrobiales</taxon>
        <taxon>Rhizobiaceae</taxon>
        <taxon>Sinorhizobium/Ensifer group</taxon>
        <taxon>Sinorhizobium</taxon>
    </lineage>
</organism>
<dbReference type="AlphaFoldDB" id="A0A508WUS6"/>
<name>A0A508WUS6_9HYPH</name>
<keyword evidence="2" id="KW-0812">Transmembrane</keyword>
<dbReference type="GO" id="GO:0042910">
    <property type="term" value="F:xenobiotic transmembrane transporter activity"/>
    <property type="evidence" value="ECO:0007669"/>
    <property type="project" value="TreeGrafter"/>
</dbReference>
<feature type="transmembrane region" description="Helical" evidence="2">
    <location>
        <begin position="959"/>
        <end position="980"/>
    </location>
</feature>
<dbReference type="SUPFAM" id="SSF82693">
    <property type="entry name" value="Multidrug efflux transporter AcrB pore domain, PN1, PN2, PC1 and PC2 subdomains"/>
    <property type="match status" value="3"/>
</dbReference>
<evidence type="ECO:0000313" key="3">
    <source>
        <dbReference type="EMBL" id="VTZ59786.1"/>
    </source>
</evidence>
<dbReference type="PRINTS" id="PR00702">
    <property type="entry name" value="ACRIFLAVINRP"/>
</dbReference>
<sequence>MFLTRISINHPVFATMMMVMILVLGLFSYGRLGVDHYPETDLPVVVVATTYTGASPESVESEISRPIEAALNTIGGIDTITSESYEGRSIVVVQFEVDVDSQDAAQEVRDRVARLETKFPNAVATPQVTRYKPEGQAILSVAVSSTSRTLPEITTLATRVINNRLSVISGVGQVSLIGSSERQVLVVVDPDRLGAYGLAVATVIEAIRGENQDRAAGTLTSGINQRIVTVEGRIANTSAFNRIIVAQRNGYPVYLSEVATILDTGAEVTSLANYQGQTTLGLHIVKVQGANTVEVASAVRREVSALNAELTKDNVQLTITRDNSRPIASQVSQVQRTLVEGGVLSVLIVFIFLNSWRSTVITGLTLPISVIGTFAAIYALGFTLNIMTLMALSLSIGILIDDAIVVRENITRHLQMGKDPVRAALDGTNEIGLAVLSTTLCIVAVFLPVAFMGGLIGRFFFQFGVTVAVAVFISLFVSFTLDPMLSSIWRDPQSQKTAKRGFFGQLIERFDQWFEGLASRYRSVIYFTFDYRKTTIAIVLGMFVVSLLLVPRIGTEFLPPPDQGEVSISLEANEGASLDYMAAKVGQIERALREFNYVSSTYSTINSGEMRGFNKALVAVQLVHSSQRRLKTAETLGPIRRRLSRIAGLEISVGQRSEVVGSIKPLQLSILGDGDEELRRISDQITSVLAAIPGATEIESSIEKLRPTLAVRVRREAASDLGVSIATIGDTLRSLVAGDAISVWNSPDGESHDVVVRLPAAGRENAAQLRNLPIATARMDDNGKPIMVLLDQVADVVESTAPAQITRKDLSRDIRISSNIEGRTLGDVVADLKAAMTKMDIPVGFRISFGGDAENLTESTAYALQSLAMAVIFIYIILASQFGSFIQPIAIIMTMPLSLMGVLLGLLFTGSTLNMFSMIGIMMLIGLVTKNAILLVDYSNLGVREGKSLRQSLADAGAVRLRPIVMTTLAMIFGMLPTALGLGEGGAQRAPMAHAIIGGLISSTLLSLIFVPVVLTYLDAFAGRVRRWVPSPTGSNASAQHDGSDKTKTPACALTSQDQSGTTIM</sequence>
<feature type="region of interest" description="Disordered" evidence="1">
    <location>
        <begin position="1032"/>
        <end position="1065"/>
    </location>
</feature>
<dbReference type="Gene3D" id="1.20.1640.10">
    <property type="entry name" value="Multidrug efflux transporter AcrB transmembrane domain"/>
    <property type="match status" value="2"/>
</dbReference>
<feature type="transmembrane region" description="Helical" evidence="2">
    <location>
        <begin position="889"/>
        <end position="909"/>
    </location>
</feature>
<dbReference type="SUPFAM" id="SSF82866">
    <property type="entry name" value="Multidrug efflux transporter AcrB transmembrane domain"/>
    <property type="match status" value="2"/>
</dbReference>
<feature type="transmembrane region" description="Helical" evidence="2">
    <location>
        <begin position="992"/>
        <end position="1018"/>
    </location>
</feature>
<dbReference type="PANTHER" id="PTHR32063">
    <property type="match status" value="1"/>
</dbReference>
<dbReference type="Proteomes" id="UP000507954">
    <property type="component" value="Unassembled WGS sequence"/>
</dbReference>
<dbReference type="PANTHER" id="PTHR32063:SF0">
    <property type="entry name" value="SWARMING MOTILITY PROTEIN SWRC"/>
    <property type="match status" value="1"/>
</dbReference>
<gene>
    <name evidence="3" type="primary">nolG</name>
    <name evidence="3" type="ORF">EMEDMD4_1250004</name>
</gene>
<dbReference type="Gene3D" id="3.30.2090.10">
    <property type="entry name" value="Multidrug efflux transporter AcrB TolC docking domain, DN and DC subdomains"/>
    <property type="match status" value="2"/>
</dbReference>
<dbReference type="Gene3D" id="3.30.70.1440">
    <property type="entry name" value="Multidrug efflux transporter AcrB pore domain"/>
    <property type="match status" value="1"/>
</dbReference>
<dbReference type="RefSeq" id="WP_145313672.1">
    <property type="nucleotide sequence ID" value="NZ_CABFNB010000030.1"/>
</dbReference>
<keyword evidence="2" id="KW-1133">Transmembrane helix</keyword>
<feature type="compositionally biased region" description="Polar residues" evidence="1">
    <location>
        <begin position="1054"/>
        <end position="1065"/>
    </location>
</feature>
<evidence type="ECO:0000256" key="1">
    <source>
        <dbReference type="SAM" id="MobiDB-lite"/>
    </source>
</evidence>
<dbReference type="InterPro" id="IPR001036">
    <property type="entry name" value="Acrflvin-R"/>
</dbReference>
<accession>A0A508WUS6</accession>
<feature type="transmembrane region" description="Helical" evidence="2">
    <location>
        <begin position="915"/>
        <end position="938"/>
    </location>
</feature>
<feature type="transmembrane region" description="Helical" evidence="2">
    <location>
        <begin position="360"/>
        <end position="380"/>
    </location>
</feature>
<dbReference type="EMBL" id="CABFNB010000030">
    <property type="protein sequence ID" value="VTZ59786.1"/>
    <property type="molecule type" value="Genomic_DNA"/>
</dbReference>